<evidence type="ECO:0008006" key="3">
    <source>
        <dbReference type="Google" id="ProtNLM"/>
    </source>
</evidence>
<name>A0ABR2R1E6_9ROSI</name>
<gene>
    <name evidence="1" type="ORF">V6N11_019028</name>
</gene>
<accession>A0ABR2R1E6</accession>
<dbReference type="SUPFAM" id="SSF57756">
    <property type="entry name" value="Retrovirus zinc finger-like domains"/>
    <property type="match status" value="1"/>
</dbReference>
<dbReference type="Pfam" id="PF14223">
    <property type="entry name" value="Retrotran_gag_2"/>
    <property type="match status" value="1"/>
</dbReference>
<evidence type="ECO:0000313" key="2">
    <source>
        <dbReference type="Proteomes" id="UP001396334"/>
    </source>
</evidence>
<dbReference type="InterPro" id="IPR036875">
    <property type="entry name" value="Znf_CCHC_sf"/>
</dbReference>
<keyword evidence="2" id="KW-1185">Reference proteome</keyword>
<reference evidence="1 2" key="1">
    <citation type="journal article" date="2024" name="G3 (Bethesda)">
        <title>Genome assembly of Hibiscus sabdariffa L. provides insights into metabolisms of medicinal natural products.</title>
        <authorList>
            <person name="Kim T."/>
        </authorList>
    </citation>
    <scope>NUCLEOTIDE SEQUENCE [LARGE SCALE GENOMIC DNA]</scope>
    <source>
        <strain evidence="1">TK-2024</strain>
        <tissue evidence="1">Old leaves</tissue>
    </source>
</reference>
<dbReference type="Proteomes" id="UP001396334">
    <property type="component" value="Unassembled WGS sequence"/>
</dbReference>
<evidence type="ECO:0000313" key="1">
    <source>
        <dbReference type="EMBL" id="KAK9006694.1"/>
    </source>
</evidence>
<proteinExistence type="predicted"/>
<organism evidence="1 2">
    <name type="scientific">Hibiscus sabdariffa</name>
    <name type="common">roselle</name>
    <dbReference type="NCBI Taxonomy" id="183260"/>
    <lineage>
        <taxon>Eukaryota</taxon>
        <taxon>Viridiplantae</taxon>
        <taxon>Streptophyta</taxon>
        <taxon>Embryophyta</taxon>
        <taxon>Tracheophyta</taxon>
        <taxon>Spermatophyta</taxon>
        <taxon>Magnoliopsida</taxon>
        <taxon>eudicotyledons</taxon>
        <taxon>Gunneridae</taxon>
        <taxon>Pentapetalae</taxon>
        <taxon>rosids</taxon>
        <taxon>malvids</taxon>
        <taxon>Malvales</taxon>
        <taxon>Malvaceae</taxon>
        <taxon>Malvoideae</taxon>
        <taxon>Hibiscus</taxon>
    </lineage>
</organism>
<comment type="caution">
    <text evidence="1">The sequence shown here is derived from an EMBL/GenBank/DDBJ whole genome shotgun (WGS) entry which is preliminary data.</text>
</comment>
<sequence>MIFKSQELWDLVENGYEEPDPAPTVPDQRLRENRKRDSRALALIQSALEDDIFSRISVAYTSKQAWDILKQEYLGDKKCIYCSQMGHKEDDCWAKQREEQKQAHFIENVEEENLLFMFRSPIQCDNSSKDV</sequence>
<protein>
    <recommendedName>
        <fullName evidence="3">CCHC-type domain-containing protein</fullName>
    </recommendedName>
</protein>
<dbReference type="EMBL" id="JBBPBN010000028">
    <property type="protein sequence ID" value="KAK9006694.1"/>
    <property type="molecule type" value="Genomic_DNA"/>
</dbReference>